<evidence type="ECO:0000256" key="9">
    <source>
        <dbReference type="ARBA" id="ARBA00022982"/>
    </source>
</evidence>
<keyword evidence="7 16" id="KW-0479">Metal-binding</keyword>
<accession>A0ABD7PJN7</accession>
<geneLocation type="plasmid" evidence="18">
    <name>pSM151B_Rh01</name>
</geneLocation>
<comment type="subcellular location">
    <subcellularLocation>
        <location evidence="16">Cell membrane</location>
        <topology evidence="16">Multi-pass membrane protein</topology>
    </subcellularLocation>
    <subcellularLocation>
        <location evidence="1">Membrane</location>
        <topology evidence="1">Multi-pass membrane protein</topology>
    </subcellularLocation>
</comment>
<keyword evidence="11 16" id="KW-0408">Iron</keyword>
<dbReference type="Proteomes" id="UP000292036">
    <property type="component" value="Unassembled WGS sequence"/>
</dbReference>
<evidence type="ECO:0000313" key="19">
    <source>
        <dbReference type="Proteomes" id="UP000292036"/>
    </source>
</evidence>
<feature type="transmembrane region" description="Helical" evidence="16">
    <location>
        <begin position="400"/>
        <end position="426"/>
    </location>
</feature>
<feature type="transmembrane region" description="Helical" evidence="16">
    <location>
        <begin position="438"/>
        <end position="460"/>
    </location>
</feature>
<dbReference type="InterPro" id="IPR014241">
    <property type="entry name" value="Cyt_c_oxidase_su1_bac"/>
</dbReference>
<keyword evidence="18" id="KW-0560">Oxidoreductase</keyword>
<dbReference type="PANTHER" id="PTHR10422">
    <property type="entry name" value="CYTOCHROME C OXIDASE SUBUNIT 1"/>
    <property type="match status" value="1"/>
</dbReference>
<dbReference type="PANTHER" id="PTHR10422:SF18">
    <property type="entry name" value="CYTOCHROME C OXIDASE SUBUNIT 1"/>
    <property type="match status" value="1"/>
</dbReference>
<evidence type="ECO:0000256" key="8">
    <source>
        <dbReference type="ARBA" id="ARBA00022967"/>
    </source>
</evidence>
<feature type="transmembrane region" description="Helical" evidence="16">
    <location>
        <begin position="211"/>
        <end position="241"/>
    </location>
</feature>
<reference evidence="18 19" key="1">
    <citation type="submission" date="2019-02" db="EMBL/GenBank/DDBJ databases">
        <title>The genomic architecture of introgression among sibling species of bacteria.</title>
        <authorList>
            <person name="Cavassim M.I.A."/>
            <person name="Moeskjaer S."/>
            <person name="Moslemi C."/>
            <person name="Fields B."/>
            <person name="Bachmann A."/>
            <person name="Vilhjalmsson B."/>
            <person name="Schierup M.H."/>
            <person name="Young J.P.W."/>
            <person name="Andersen S.U."/>
        </authorList>
    </citation>
    <scope>NUCLEOTIDE SEQUENCE [LARGE SCALE GENOMIC DNA]</scope>
    <source>
        <strain evidence="18 19">SM151B</strain>
        <plasmid evidence="18">pSM151B_Rh01</plasmid>
    </source>
</reference>
<dbReference type="InterPro" id="IPR000883">
    <property type="entry name" value="Cyt_C_Oxase_1"/>
</dbReference>
<comment type="pathway">
    <text evidence="2 16">Energy metabolism; oxidative phosphorylation.</text>
</comment>
<evidence type="ECO:0000256" key="2">
    <source>
        <dbReference type="ARBA" id="ARBA00004673"/>
    </source>
</evidence>
<evidence type="ECO:0000256" key="10">
    <source>
        <dbReference type="ARBA" id="ARBA00022989"/>
    </source>
</evidence>
<dbReference type="GO" id="GO:0005886">
    <property type="term" value="C:plasma membrane"/>
    <property type="evidence" value="ECO:0007669"/>
    <property type="project" value="UniProtKB-SubCell"/>
</dbReference>
<evidence type="ECO:0000256" key="11">
    <source>
        <dbReference type="ARBA" id="ARBA00023004"/>
    </source>
</evidence>
<evidence type="ECO:0000256" key="15">
    <source>
        <dbReference type="RuleBase" id="RU000370"/>
    </source>
</evidence>
<dbReference type="Gene3D" id="1.20.210.10">
    <property type="entry name" value="Cytochrome c oxidase-like, subunit I domain"/>
    <property type="match status" value="1"/>
</dbReference>
<dbReference type="InterPro" id="IPR023615">
    <property type="entry name" value="Cyt_c_Oxase_su1_BS"/>
</dbReference>
<evidence type="ECO:0000256" key="12">
    <source>
        <dbReference type="ARBA" id="ARBA00023008"/>
    </source>
</evidence>
<dbReference type="Pfam" id="PF00115">
    <property type="entry name" value="COX1"/>
    <property type="match status" value="1"/>
</dbReference>
<gene>
    <name evidence="18" type="primary">ctaD</name>
    <name evidence="18" type="ORF">ELI19_26960</name>
</gene>
<dbReference type="InterPro" id="IPR036927">
    <property type="entry name" value="Cyt_c_oxase-like_su1_sf"/>
</dbReference>
<keyword evidence="12 16" id="KW-0186">Copper</keyword>
<keyword evidence="16" id="KW-1003">Cell membrane</keyword>
<feature type="transmembrane region" description="Helical" evidence="16">
    <location>
        <begin position="96"/>
        <end position="117"/>
    </location>
</feature>
<feature type="transmembrane region" description="Helical" evidence="16">
    <location>
        <begin position="367"/>
        <end position="388"/>
    </location>
</feature>
<dbReference type="InterPro" id="IPR023616">
    <property type="entry name" value="Cyt_c_oxase-like_su1_dom"/>
</dbReference>
<keyword evidence="4 15" id="KW-0349">Heme</keyword>
<dbReference type="RefSeq" id="WP_130728039.1">
    <property type="nucleotide sequence ID" value="NZ_SINY01000007.1"/>
</dbReference>
<feature type="transmembrane region" description="Helical" evidence="16">
    <location>
        <begin position="299"/>
        <end position="320"/>
    </location>
</feature>
<evidence type="ECO:0000256" key="14">
    <source>
        <dbReference type="ARBA" id="ARBA00047816"/>
    </source>
</evidence>
<name>A0ABD7PJN7_RHILE</name>
<keyword evidence="6 15" id="KW-0812">Transmembrane</keyword>
<evidence type="ECO:0000259" key="17">
    <source>
        <dbReference type="PROSITE" id="PS50855"/>
    </source>
</evidence>
<dbReference type="NCBIfam" id="TIGR02891">
    <property type="entry name" value="CtaD_CoxA"/>
    <property type="match status" value="1"/>
</dbReference>
<dbReference type="SUPFAM" id="SSF81442">
    <property type="entry name" value="Cytochrome c oxidase subunit I-like"/>
    <property type="match status" value="1"/>
</dbReference>
<comment type="similarity">
    <text evidence="15">Belongs to the heme-copper respiratory oxidase family.</text>
</comment>
<feature type="transmembrane region" description="Helical" evidence="16">
    <location>
        <begin position="129"/>
        <end position="148"/>
    </location>
</feature>
<organism evidence="18 19">
    <name type="scientific">Rhizobium leguminosarum</name>
    <dbReference type="NCBI Taxonomy" id="384"/>
    <lineage>
        <taxon>Bacteria</taxon>
        <taxon>Pseudomonadati</taxon>
        <taxon>Pseudomonadota</taxon>
        <taxon>Alphaproteobacteria</taxon>
        <taxon>Hyphomicrobiales</taxon>
        <taxon>Rhizobiaceae</taxon>
        <taxon>Rhizobium/Agrobacterium group</taxon>
        <taxon>Rhizobium</taxon>
    </lineage>
</organism>
<keyword evidence="8" id="KW-1278">Translocase</keyword>
<keyword evidence="18" id="KW-0614">Plasmid</keyword>
<sequence>MTISDEAEDLRDTGLNEAELDRRLSETWSTPAGLWGALSTVDHKIIGRRYIVTAFVFLALGGLLAMAMRLQLSEPEARFIGPDRYNQIFTMHGTNMMFLFAVPVMEAMAVYLVPLMVGTRNIAFPRLNAFSYWMYLAGGLLLWIAFAVDTGPDVGWFAYVPLSGPQYAAGKRDDIWAQMITFTEVSALAVAVEIVVTVFKQRAPGMSLDRIPLFVWSMLVTSFLIIMAMPAIMIASSALILDRLVGTHFFNPAEGGDVLLWQHLFWFFGHPEVYIIFLPAVGMVSTIVATFTRRPVFGYLAMVMALIATGVLAFGLWVHHMFVAGLPRLGESFFTASSMAIAIPAGLQIFCWLATMWAGRPVFKTPFLFVIGFMVIFVIGGMTGVMVASVPFDTQVHDTYFVVAHFHYVLVGGAVFPLLGAIYYWFPKITGRMMSETLGPWVFGLIFTGFNLTFFPMHILGLQGMPRRIYTYQPELPWSGLNMFVSLSAVILAAGFLLFFIDAIRSAASGPAAPANPWEASTLEWATSSPPPSYNFARLPLVGSLDPLSEKSETLAVASGLSVHRRELIVSSVVEALPEARESSPGNSIWPLWSALATTVLLIWSIFTPWAVVWGSIPVSIALIGWFWPKGTPEDDA</sequence>
<keyword evidence="3 15" id="KW-0813">Transport</keyword>
<dbReference type="GO" id="GO:0016491">
    <property type="term" value="F:oxidoreductase activity"/>
    <property type="evidence" value="ECO:0007669"/>
    <property type="project" value="UniProtKB-KW"/>
</dbReference>
<evidence type="ECO:0000256" key="3">
    <source>
        <dbReference type="ARBA" id="ARBA00022448"/>
    </source>
</evidence>
<evidence type="ECO:0000256" key="6">
    <source>
        <dbReference type="ARBA" id="ARBA00022692"/>
    </source>
</evidence>
<keyword evidence="10 16" id="KW-1133">Transmembrane helix</keyword>
<comment type="catalytic activity">
    <reaction evidence="14 16">
        <text>4 Fe(II)-[cytochrome c] + O2 + 8 H(+)(in) = 4 Fe(III)-[cytochrome c] + 2 H2O + 4 H(+)(out)</text>
        <dbReference type="Rhea" id="RHEA:11436"/>
        <dbReference type="Rhea" id="RHEA-COMP:10350"/>
        <dbReference type="Rhea" id="RHEA-COMP:14399"/>
        <dbReference type="ChEBI" id="CHEBI:15377"/>
        <dbReference type="ChEBI" id="CHEBI:15378"/>
        <dbReference type="ChEBI" id="CHEBI:15379"/>
        <dbReference type="ChEBI" id="CHEBI:29033"/>
        <dbReference type="ChEBI" id="CHEBI:29034"/>
        <dbReference type="EC" id="7.1.1.9"/>
    </reaction>
</comment>
<evidence type="ECO:0000256" key="16">
    <source>
        <dbReference type="RuleBase" id="RU363061"/>
    </source>
</evidence>
<dbReference type="AlphaFoldDB" id="A0ABD7PJN7"/>
<feature type="transmembrane region" description="Helical" evidence="16">
    <location>
        <begin position="480"/>
        <end position="501"/>
    </location>
</feature>
<feature type="transmembrane region" description="Helical" evidence="16">
    <location>
        <begin position="50"/>
        <end position="68"/>
    </location>
</feature>
<keyword evidence="5 15" id="KW-0679">Respiratory chain</keyword>
<comment type="caution">
    <text evidence="18">The sequence shown here is derived from an EMBL/GenBank/DDBJ whole genome shotgun (WGS) entry which is preliminary data.</text>
</comment>
<dbReference type="EMBL" id="SIPS01000002">
    <property type="protein sequence ID" value="TAW25104.1"/>
    <property type="molecule type" value="Genomic_DNA"/>
</dbReference>
<dbReference type="PROSITE" id="PS00077">
    <property type="entry name" value="COX1_CUB"/>
    <property type="match status" value="1"/>
</dbReference>
<keyword evidence="13 16" id="KW-0472">Membrane</keyword>
<evidence type="ECO:0000256" key="5">
    <source>
        <dbReference type="ARBA" id="ARBA00022660"/>
    </source>
</evidence>
<dbReference type="PROSITE" id="PS50855">
    <property type="entry name" value="COX1"/>
    <property type="match status" value="1"/>
</dbReference>
<proteinExistence type="inferred from homology"/>
<evidence type="ECO:0000256" key="7">
    <source>
        <dbReference type="ARBA" id="ARBA00022723"/>
    </source>
</evidence>
<feature type="domain" description="Cytochrome oxidase subunit I profile" evidence="17">
    <location>
        <begin position="29"/>
        <end position="543"/>
    </location>
</feature>
<evidence type="ECO:0000256" key="1">
    <source>
        <dbReference type="ARBA" id="ARBA00004141"/>
    </source>
</evidence>
<evidence type="ECO:0000313" key="18">
    <source>
        <dbReference type="EMBL" id="TAW25104.1"/>
    </source>
</evidence>
<feature type="transmembrane region" description="Helical" evidence="16">
    <location>
        <begin position="332"/>
        <end position="355"/>
    </location>
</feature>
<dbReference type="PRINTS" id="PR01165">
    <property type="entry name" value="CYCOXIDASEI"/>
</dbReference>
<feature type="transmembrane region" description="Helical" evidence="16">
    <location>
        <begin position="175"/>
        <end position="199"/>
    </location>
</feature>
<evidence type="ECO:0000256" key="13">
    <source>
        <dbReference type="ARBA" id="ARBA00023136"/>
    </source>
</evidence>
<comment type="function">
    <text evidence="16">Cytochrome c oxidase is the component of the respiratory chain that catalyzes the reduction of oxygen to water. Subunits 1-3 form the functional core of the enzyme complex. CO I is the catalytic subunit of the enzyme. Electrons originating in cytochrome c are transferred via the copper A center of subunit 2 and heme A of subunit 1 to the bimetallic center formed by heme A3 and copper B.</text>
</comment>
<dbReference type="GO" id="GO:0004129">
    <property type="term" value="F:cytochrome-c oxidase activity"/>
    <property type="evidence" value="ECO:0007669"/>
    <property type="project" value="UniProtKB-EC"/>
</dbReference>
<protein>
    <recommendedName>
        <fullName evidence="16">Cytochrome c oxidase subunit 1</fullName>
        <ecNumber evidence="16">7.1.1.9</ecNumber>
    </recommendedName>
</protein>
<dbReference type="EC" id="7.1.1.9" evidence="16"/>
<feature type="transmembrane region" description="Helical" evidence="16">
    <location>
        <begin position="613"/>
        <end position="629"/>
    </location>
</feature>
<feature type="transmembrane region" description="Helical" evidence="16">
    <location>
        <begin position="273"/>
        <end position="292"/>
    </location>
</feature>
<evidence type="ECO:0000256" key="4">
    <source>
        <dbReference type="ARBA" id="ARBA00022617"/>
    </source>
</evidence>
<dbReference type="CDD" id="cd01662">
    <property type="entry name" value="Ubiquinol_Oxidase_I"/>
    <property type="match status" value="1"/>
</dbReference>
<dbReference type="GO" id="GO:0046872">
    <property type="term" value="F:metal ion binding"/>
    <property type="evidence" value="ECO:0007669"/>
    <property type="project" value="UniProtKB-KW"/>
</dbReference>
<keyword evidence="9 15" id="KW-0249">Electron transport</keyword>